<dbReference type="InterPro" id="IPR006059">
    <property type="entry name" value="SBP"/>
</dbReference>
<evidence type="ECO:0000313" key="3">
    <source>
        <dbReference type="EMBL" id="OGG30571.1"/>
    </source>
</evidence>
<dbReference type="PANTHER" id="PTHR43649">
    <property type="entry name" value="ARABINOSE-BINDING PROTEIN-RELATED"/>
    <property type="match status" value="1"/>
</dbReference>
<dbReference type="Proteomes" id="UP000176409">
    <property type="component" value="Unassembled WGS sequence"/>
</dbReference>
<evidence type="ECO:0008006" key="5">
    <source>
        <dbReference type="Google" id="ProtNLM"/>
    </source>
</evidence>
<evidence type="ECO:0000313" key="4">
    <source>
        <dbReference type="Proteomes" id="UP000176409"/>
    </source>
</evidence>
<dbReference type="Gene3D" id="3.40.190.10">
    <property type="entry name" value="Periplasmic binding protein-like II"/>
    <property type="match status" value="1"/>
</dbReference>
<dbReference type="EMBL" id="MFJZ01000014">
    <property type="protein sequence ID" value="OGG30571.1"/>
    <property type="molecule type" value="Genomic_DNA"/>
</dbReference>
<organism evidence="3 4">
    <name type="scientific">Candidatus Gottesmanbacteria bacterium RIFCSPLOWO2_01_FULL_49_10</name>
    <dbReference type="NCBI Taxonomy" id="1798396"/>
    <lineage>
        <taxon>Bacteria</taxon>
        <taxon>Candidatus Gottesmaniibacteriota</taxon>
    </lineage>
</organism>
<dbReference type="InterPro" id="IPR050490">
    <property type="entry name" value="Bact_solute-bd_prot1"/>
</dbReference>
<dbReference type="SUPFAM" id="SSF53850">
    <property type="entry name" value="Periplasmic binding protein-like II"/>
    <property type="match status" value="1"/>
</dbReference>
<evidence type="ECO:0000256" key="1">
    <source>
        <dbReference type="SAM" id="MobiDB-lite"/>
    </source>
</evidence>
<evidence type="ECO:0000256" key="2">
    <source>
        <dbReference type="SAM" id="Phobius"/>
    </source>
</evidence>
<keyword evidence="2" id="KW-0812">Transmembrane</keyword>
<dbReference type="Pfam" id="PF13416">
    <property type="entry name" value="SBP_bac_8"/>
    <property type="match status" value="1"/>
</dbReference>
<dbReference type="AlphaFoldDB" id="A0A1F6B0X3"/>
<protein>
    <recommendedName>
        <fullName evidence="5">ABC transporter substrate-binding protein</fullName>
    </recommendedName>
</protein>
<gene>
    <name evidence="3" type="ORF">A2973_05700</name>
</gene>
<dbReference type="CDD" id="cd13585">
    <property type="entry name" value="PBP2_TMBP_like"/>
    <property type="match status" value="1"/>
</dbReference>
<dbReference type="PANTHER" id="PTHR43649:SF12">
    <property type="entry name" value="DIACETYLCHITOBIOSE BINDING PROTEIN DASA"/>
    <property type="match status" value="1"/>
</dbReference>
<reference evidence="3 4" key="1">
    <citation type="journal article" date="2016" name="Nat. Commun.">
        <title>Thousands of microbial genomes shed light on interconnected biogeochemical processes in an aquifer system.</title>
        <authorList>
            <person name="Anantharaman K."/>
            <person name="Brown C.T."/>
            <person name="Hug L.A."/>
            <person name="Sharon I."/>
            <person name="Castelle C.J."/>
            <person name="Probst A.J."/>
            <person name="Thomas B.C."/>
            <person name="Singh A."/>
            <person name="Wilkins M.J."/>
            <person name="Karaoz U."/>
            <person name="Brodie E.L."/>
            <person name="Williams K.H."/>
            <person name="Hubbard S.S."/>
            <person name="Banfield J.F."/>
        </authorList>
    </citation>
    <scope>NUCLEOTIDE SEQUENCE [LARGE SCALE GENOMIC DNA]</scope>
</reference>
<name>A0A1F6B0X3_9BACT</name>
<proteinExistence type="predicted"/>
<accession>A0A1F6B0X3</accession>
<feature type="transmembrane region" description="Helical" evidence="2">
    <location>
        <begin position="108"/>
        <end position="133"/>
    </location>
</feature>
<feature type="region of interest" description="Disordered" evidence="1">
    <location>
        <begin position="1"/>
        <end position="100"/>
    </location>
</feature>
<sequence>MDDQQSQGIPLEPLVQGTLSVPPNMPKPSQPMQETIIVPSSMPPGGGISFDIGSGSDRGNEPPVPPPPPPESTPSPTPDNPFIPQVVVPTAPGGSPPHHGGSALPRRLLMVVVFLFLAVGLFFGGRVLLGIFFGSKEVALSYWGLWENDTTVRSVIAAFESANPKIKISYIKQSPRQYRERLTAAISRGEGPDLFRFHNTWVPMLRDALAPVPKTVMTPSEFSSTFYPIATNDLVADATIYGIPLMIEGLGLYINEDLFAKAGVAVPATWEDVLNIVPKLTVKSDATITTSAIALGTTGNVENWSDILATMMMQNGANLSNPVTKEAEETLVFYRKFADPTDPMYTWNDTLDNSVYAFAIGKVAMTIAPSWRAFDIKQMNPDLRFKIVPIPQLPGSTVTWGSYWVEGVSAKSKNQEAAWKFLQYLSSREVLTKFYTEAAKTRLFGEIYARVDLANSVENDPYVGAFVQQAKTAKSFPLASRTFDNGINDKMIKYMEDAINGLSQGSAPSAVLQTAASGFRQVLTTYGLTTGAAPPAPKP</sequence>
<comment type="caution">
    <text evidence="3">The sequence shown here is derived from an EMBL/GenBank/DDBJ whole genome shotgun (WGS) entry which is preliminary data.</text>
</comment>
<feature type="compositionally biased region" description="Pro residues" evidence="1">
    <location>
        <begin position="62"/>
        <end position="81"/>
    </location>
</feature>
<keyword evidence="2" id="KW-0472">Membrane</keyword>
<keyword evidence="2" id="KW-1133">Transmembrane helix</keyword>
<dbReference type="STRING" id="1798396.A2973_05700"/>